<sequence>MKIKRVLQGSPAYKAGIKKGDSIIRINNYPILDKLSLIYAEKSGKLNIEYVHNGKKQNITIRKRIDTQLGIEVEDIIRRCVNKCIFCFERQLPEEARPELRLRDDDYTLSYATGSYITLTNLTDYDRKRIVSERFSPLYLSIHATDNNVRKYLLGNEKAPDILKEIEYFTSNGIEFHTQFVICPDINDGKIIEKSISDLEKFFPHILSISIVPVGLTRFRDKLPYIKPVSRGEARDLISMVNNYQNYFKKKYGKRKIYASDELFIIAGERIPVNAYYEDYPQYDNGVGLIRAYMEEIKRIKMWKNRNAGKKLLLITGFAFKEYLNDYAITLKEKFNCETDILPIKNNYFGSSVNVASLISFKDIIRGIKSIKNTFDLIVLPPKITNVKEEFIDNHQFCELKNMLKCDIIIGDESFKITTLRIIKE</sequence>
<comment type="caution">
    <text evidence="2">The sequence shown here is derived from an EMBL/GenBank/DDBJ whole genome shotgun (WGS) entry which is preliminary data.</text>
</comment>
<dbReference type="Proteomes" id="UP000282321">
    <property type="component" value="Unassembled WGS sequence"/>
</dbReference>
<dbReference type="SUPFAM" id="SSF102114">
    <property type="entry name" value="Radical SAM enzymes"/>
    <property type="match status" value="1"/>
</dbReference>
<dbReference type="InterPro" id="IPR013785">
    <property type="entry name" value="Aldolase_TIM"/>
</dbReference>
<dbReference type="Pfam" id="PF00595">
    <property type="entry name" value="PDZ"/>
    <property type="match status" value="1"/>
</dbReference>
<dbReference type="InterPro" id="IPR007549">
    <property type="entry name" value="DUF512"/>
</dbReference>
<dbReference type="PROSITE" id="PS50106">
    <property type="entry name" value="PDZ"/>
    <property type="match status" value="1"/>
</dbReference>
<dbReference type="SUPFAM" id="SSF50156">
    <property type="entry name" value="PDZ domain-like"/>
    <property type="match status" value="1"/>
</dbReference>
<dbReference type="AlphaFoldDB" id="A0A660S951"/>
<proteinExistence type="predicted"/>
<feature type="domain" description="PDZ" evidence="1">
    <location>
        <begin position="1"/>
        <end position="36"/>
    </location>
</feature>
<dbReference type="Pfam" id="PF19238">
    <property type="entry name" value="Radical_SAM_2"/>
    <property type="match status" value="1"/>
</dbReference>
<evidence type="ECO:0000313" key="2">
    <source>
        <dbReference type="EMBL" id="RKX66985.1"/>
    </source>
</evidence>
<accession>A0A660S951</accession>
<name>A0A660S951_UNCT6</name>
<dbReference type="InterPro" id="IPR058240">
    <property type="entry name" value="rSAM_sf"/>
</dbReference>
<dbReference type="InterPro" id="IPR036034">
    <property type="entry name" value="PDZ_sf"/>
</dbReference>
<evidence type="ECO:0000259" key="1">
    <source>
        <dbReference type="PROSITE" id="PS50106"/>
    </source>
</evidence>
<protein>
    <submittedName>
        <fullName evidence="2">DUF512 domain-containing protein</fullName>
    </submittedName>
</protein>
<dbReference type="InterPro" id="IPR045375">
    <property type="entry name" value="Put_radical_SAM-like_N"/>
</dbReference>
<organism evidence="2 3">
    <name type="scientific">candidate division TA06 bacterium</name>
    <dbReference type="NCBI Taxonomy" id="2250710"/>
    <lineage>
        <taxon>Bacteria</taxon>
        <taxon>Bacteria division TA06</taxon>
    </lineage>
</organism>
<evidence type="ECO:0000313" key="3">
    <source>
        <dbReference type="Proteomes" id="UP000282321"/>
    </source>
</evidence>
<dbReference type="Gene3D" id="3.20.20.70">
    <property type="entry name" value="Aldolase class I"/>
    <property type="match status" value="1"/>
</dbReference>
<dbReference type="Gene3D" id="2.30.42.10">
    <property type="match status" value="1"/>
</dbReference>
<dbReference type="InterPro" id="IPR001478">
    <property type="entry name" value="PDZ"/>
</dbReference>
<reference evidence="2 3" key="1">
    <citation type="submission" date="2018-06" db="EMBL/GenBank/DDBJ databases">
        <title>Extensive metabolic versatility and redundancy in microbially diverse, dynamic hydrothermal sediments.</title>
        <authorList>
            <person name="Dombrowski N."/>
            <person name="Teske A."/>
            <person name="Baker B.J."/>
        </authorList>
    </citation>
    <scope>NUCLEOTIDE SEQUENCE [LARGE SCALE GENOMIC DNA]</scope>
    <source>
        <strain evidence="2">B35_G9</strain>
    </source>
</reference>
<dbReference type="Pfam" id="PF04459">
    <property type="entry name" value="DUF512"/>
    <property type="match status" value="1"/>
</dbReference>
<dbReference type="EMBL" id="QNBC01000028">
    <property type="protein sequence ID" value="RKX66985.1"/>
    <property type="molecule type" value="Genomic_DNA"/>
</dbReference>
<gene>
    <name evidence="2" type="ORF">DRP44_03035</name>
</gene>